<evidence type="ECO:0000256" key="1">
    <source>
        <dbReference type="SAM" id="MobiDB-lite"/>
    </source>
</evidence>
<name>A0A4U6V7V0_SETVI</name>
<gene>
    <name evidence="3" type="ORF">SEVIR_3G047750v2</name>
</gene>
<organism evidence="3 4">
    <name type="scientific">Setaria viridis</name>
    <name type="common">Green bristlegrass</name>
    <name type="synonym">Setaria italica subsp. viridis</name>
    <dbReference type="NCBI Taxonomy" id="4556"/>
    <lineage>
        <taxon>Eukaryota</taxon>
        <taxon>Viridiplantae</taxon>
        <taxon>Streptophyta</taxon>
        <taxon>Embryophyta</taxon>
        <taxon>Tracheophyta</taxon>
        <taxon>Spermatophyta</taxon>
        <taxon>Magnoliopsida</taxon>
        <taxon>Liliopsida</taxon>
        <taxon>Poales</taxon>
        <taxon>Poaceae</taxon>
        <taxon>PACMAD clade</taxon>
        <taxon>Panicoideae</taxon>
        <taxon>Panicodae</taxon>
        <taxon>Paniceae</taxon>
        <taxon>Cenchrinae</taxon>
        <taxon>Setaria</taxon>
    </lineage>
</organism>
<sequence length="129" mass="13515">MKSDPDLLILLILSHLYPAATPVSSLLPSASTRPRGPVAAPAASPQAGRPRLHAAASSLLAAVSTSTRVPWPCAAGRRLPADDTPPSRRTPSPPLLPPPLSVDPSLFEDEIHRVSLTSVESTRLQPANP</sequence>
<evidence type="ECO:0000313" key="3">
    <source>
        <dbReference type="EMBL" id="TKW24365.1"/>
    </source>
</evidence>
<dbReference type="AlphaFoldDB" id="A0A4U6V7V0"/>
<keyword evidence="2" id="KW-0732">Signal</keyword>
<proteinExistence type="predicted"/>
<dbReference type="EMBL" id="CM016554">
    <property type="protein sequence ID" value="TKW24365.1"/>
    <property type="molecule type" value="Genomic_DNA"/>
</dbReference>
<accession>A0A4U6V7V0</accession>
<protein>
    <submittedName>
        <fullName evidence="3">Uncharacterized protein</fullName>
    </submittedName>
</protein>
<evidence type="ECO:0000313" key="4">
    <source>
        <dbReference type="Proteomes" id="UP000298652"/>
    </source>
</evidence>
<feature type="chain" id="PRO_5020419974" evidence="2">
    <location>
        <begin position="23"/>
        <end position="129"/>
    </location>
</feature>
<dbReference type="Gramene" id="TKW24365">
    <property type="protein sequence ID" value="TKW24365"/>
    <property type="gene ID" value="SEVIR_3G047750v2"/>
</dbReference>
<feature type="compositionally biased region" description="Pro residues" evidence="1">
    <location>
        <begin position="91"/>
        <end position="101"/>
    </location>
</feature>
<feature type="signal peptide" evidence="2">
    <location>
        <begin position="1"/>
        <end position="22"/>
    </location>
</feature>
<dbReference type="Proteomes" id="UP000298652">
    <property type="component" value="Chromosome 3"/>
</dbReference>
<reference evidence="3" key="1">
    <citation type="submission" date="2019-03" db="EMBL/GenBank/DDBJ databases">
        <title>WGS assembly of Setaria viridis.</title>
        <authorList>
            <person name="Huang P."/>
            <person name="Jenkins J."/>
            <person name="Grimwood J."/>
            <person name="Barry K."/>
            <person name="Healey A."/>
            <person name="Mamidi S."/>
            <person name="Sreedasyam A."/>
            <person name="Shu S."/>
            <person name="Feldman M."/>
            <person name="Wu J."/>
            <person name="Yu Y."/>
            <person name="Chen C."/>
            <person name="Johnson J."/>
            <person name="Rokhsar D."/>
            <person name="Baxter I."/>
            <person name="Schmutz J."/>
            <person name="Brutnell T."/>
            <person name="Kellogg E."/>
        </authorList>
    </citation>
    <scope>NUCLEOTIDE SEQUENCE [LARGE SCALE GENOMIC DNA]</scope>
</reference>
<evidence type="ECO:0000256" key="2">
    <source>
        <dbReference type="SAM" id="SignalP"/>
    </source>
</evidence>
<feature type="region of interest" description="Disordered" evidence="1">
    <location>
        <begin position="24"/>
        <end position="51"/>
    </location>
</feature>
<feature type="region of interest" description="Disordered" evidence="1">
    <location>
        <begin position="71"/>
        <end position="104"/>
    </location>
</feature>
<keyword evidence="4" id="KW-1185">Reference proteome</keyword>